<comment type="subcellular location">
    <subcellularLocation>
        <location evidence="2">Cytoplasmic vesicle</location>
        <location evidence="2">COPI-coated vesicle membrane</location>
        <topology evidence="2">Peripheral membrane protein</topology>
        <orientation evidence="2">Cytoplasmic side</orientation>
    </subcellularLocation>
    <subcellularLocation>
        <location evidence="1">Golgi apparatus membrane</location>
        <topology evidence="1">Peripheral membrane protein</topology>
        <orientation evidence="1">Cytoplasmic side</orientation>
    </subcellularLocation>
</comment>
<evidence type="ECO:0000256" key="6">
    <source>
        <dbReference type="ARBA" id="ARBA00022892"/>
    </source>
</evidence>
<evidence type="ECO:0000256" key="1">
    <source>
        <dbReference type="ARBA" id="ARBA00004255"/>
    </source>
</evidence>
<evidence type="ECO:0000256" key="4">
    <source>
        <dbReference type="ARBA" id="ARBA00022448"/>
    </source>
</evidence>
<evidence type="ECO:0000256" key="7">
    <source>
        <dbReference type="ARBA" id="ARBA00022927"/>
    </source>
</evidence>
<dbReference type="RefSeq" id="XP_033536755.1">
    <property type="nucleotide sequence ID" value="XM_033678938.1"/>
</dbReference>
<dbReference type="GO" id="GO:0000139">
    <property type="term" value="C:Golgi membrane"/>
    <property type="evidence" value="ECO:0007669"/>
    <property type="project" value="UniProtKB-SubCell"/>
</dbReference>
<dbReference type="GO" id="GO:0005198">
    <property type="term" value="F:structural molecule activity"/>
    <property type="evidence" value="ECO:0007669"/>
    <property type="project" value="UniProtKB-UniRule"/>
</dbReference>
<keyword evidence="4 11" id="KW-0813">Transport</keyword>
<dbReference type="EMBL" id="ML975152">
    <property type="protein sequence ID" value="KAF1815124.1"/>
    <property type="molecule type" value="Genomic_DNA"/>
</dbReference>
<dbReference type="InterPro" id="IPR006822">
    <property type="entry name" value="Coatomer_esu"/>
</dbReference>
<dbReference type="OrthoDB" id="310217at2759"/>
<evidence type="ECO:0000256" key="9">
    <source>
        <dbReference type="ARBA" id="ARBA00023136"/>
    </source>
</evidence>
<evidence type="ECO:0000256" key="5">
    <source>
        <dbReference type="ARBA" id="ARBA00022490"/>
    </source>
</evidence>
<dbReference type="Proteomes" id="UP000504638">
    <property type="component" value="Unplaced"/>
</dbReference>
<dbReference type="GO" id="GO:0006891">
    <property type="term" value="P:intra-Golgi vesicle-mediated transport"/>
    <property type="evidence" value="ECO:0007669"/>
    <property type="project" value="TreeGrafter"/>
</dbReference>
<organism evidence="12">
    <name type="scientific">Eremomyces bilateralis CBS 781.70</name>
    <dbReference type="NCBI Taxonomy" id="1392243"/>
    <lineage>
        <taxon>Eukaryota</taxon>
        <taxon>Fungi</taxon>
        <taxon>Dikarya</taxon>
        <taxon>Ascomycota</taxon>
        <taxon>Pezizomycotina</taxon>
        <taxon>Dothideomycetes</taxon>
        <taxon>Dothideomycetes incertae sedis</taxon>
        <taxon>Eremomycetales</taxon>
        <taxon>Eremomycetaceae</taxon>
        <taxon>Eremomyces</taxon>
    </lineage>
</organism>
<dbReference type="SUPFAM" id="SSF48452">
    <property type="entry name" value="TPR-like"/>
    <property type="match status" value="1"/>
</dbReference>
<dbReference type="PANTHER" id="PTHR10805:SF0">
    <property type="entry name" value="COATOMER SUBUNIT EPSILON"/>
    <property type="match status" value="1"/>
</dbReference>
<dbReference type="GO" id="GO:0006890">
    <property type="term" value="P:retrograde vesicle-mediated transport, Golgi to endoplasmic reticulum"/>
    <property type="evidence" value="ECO:0007669"/>
    <property type="project" value="UniProtKB-UniRule"/>
</dbReference>
<name>A0A6G1GAS3_9PEZI</name>
<evidence type="ECO:0000313" key="12">
    <source>
        <dbReference type="EMBL" id="KAF1815124.1"/>
    </source>
</evidence>
<dbReference type="GeneID" id="54419508"/>
<evidence type="ECO:0000256" key="11">
    <source>
        <dbReference type="PIRNR" id="PIRNR016478"/>
    </source>
</evidence>
<evidence type="ECO:0000313" key="14">
    <source>
        <dbReference type="RefSeq" id="XP_033536755.1"/>
    </source>
</evidence>
<accession>A0A6G1GAS3</accession>
<keyword evidence="13" id="KW-1185">Reference proteome</keyword>
<reference evidence="14" key="3">
    <citation type="submission" date="2025-04" db="UniProtKB">
        <authorList>
            <consortium name="RefSeq"/>
        </authorList>
    </citation>
    <scope>IDENTIFICATION</scope>
    <source>
        <strain evidence="14">CBS 781.70</strain>
    </source>
</reference>
<evidence type="ECO:0000256" key="3">
    <source>
        <dbReference type="ARBA" id="ARBA00008827"/>
    </source>
</evidence>
<reference evidence="14" key="2">
    <citation type="submission" date="2020-04" db="EMBL/GenBank/DDBJ databases">
        <authorList>
            <consortium name="NCBI Genome Project"/>
        </authorList>
    </citation>
    <scope>NUCLEOTIDE SEQUENCE</scope>
    <source>
        <strain evidence="14">CBS 781.70</strain>
    </source>
</reference>
<dbReference type="Gene3D" id="1.25.40.10">
    <property type="entry name" value="Tetratricopeptide repeat domain"/>
    <property type="match status" value="1"/>
</dbReference>
<dbReference type="Pfam" id="PF04733">
    <property type="entry name" value="Coatomer_E"/>
    <property type="match status" value="1"/>
</dbReference>
<dbReference type="GO" id="GO:0030126">
    <property type="term" value="C:COPI vesicle coat"/>
    <property type="evidence" value="ECO:0007669"/>
    <property type="project" value="TreeGrafter"/>
</dbReference>
<dbReference type="GO" id="GO:0015031">
    <property type="term" value="P:protein transport"/>
    <property type="evidence" value="ECO:0007669"/>
    <property type="project" value="UniProtKB-UniRule"/>
</dbReference>
<comment type="similarity">
    <text evidence="3 11">Belongs to the COPE family.</text>
</comment>
<reference evidence="12 14" key="1">
    <citation type="submission" date="2020-01" db="EMBL/GenBank/DDBJ databases">
        <authorList>
            <consortium name="DOE Joint Genome Institute"/>
            <person name="Haridas S."/>
            <person name="Albert R."/>
            <person name="Binder M."/>
            <person name="Bloem J."/>
            <person name="Labutti K."/>
            <person name="Salamov A."/>
            <person name="Andreopoulos B."/>
            <person name="Baker S.E."/>
            <person name="Barry K."/>
            <person name="Bills G."/>
            <person name="Bluhm B.H."/>
            <person name="Cannon C."/>
            <person name="Castanera R."/>
            <person name="Culley D.E."/>
            <person name="Daum C."/>
            <person name="Ezra D."/>
            <person name="Gonzalez J.B."/>
            <person name="Henrissat B."/>
            <person name="Kuo A."/>
            <person name="Liang C."/>
            <person name="Lipzen A."/>
            <person name="Lutzoni F."/>
            <person name="Magnuson J."/>
            <person name="Mondo S."/>
            <person name="Nolan M."/>
            <person name="Ohm R."/>
            <person name="Pangilinan J."/>
            <person name="Park H.-J."/>
            <person name="Ramirez L."/>
            <person name="Alfaro M."/>
            <person name="Sun H."/>
            <person name="Tritt A."/>
            <person name="Yoshinaga Y."/>
            <person name="Zwiers L.-H."/>
            <person name="Turgeon B.G."/>
            <person name="Goodwin S.B."/>
            <person name="Spatafora J.W."/>
            <person name="Crous P.W."/>
            <person name="Grigoriev I.V."/>
        </authorList>
    </citation>
    <scope>NUCLEOTIDE SEQUENCE</scope>
    <source>
        <strain evidence="12 14">CBS 781.70</strain>
    </source>
</reference>
<dbReference type="AlphaFoldDB" id="A0A6G1GAS3"/>
<keyword evidence="5 11" id="KW-0963">Cytoplasm</keyword>
<keyword evidence="10 11" id="KW-0968">Cytoplasmic vesicle</keyword>
<keyword evidence="6 11" id="KW-0931">ER-Golgi transport</keyword>
<proteinExistence type="inferred from homology"/>
<evidence type="ECO:0000256" key="2">
    <source>
        <dbReference type="ARBA" id="ARBA00004347"/>
    </source>
</evidence>
<evidence type="ECO:0000256" key="8">
    <source>
        <dbReference type="ARBA" id="ARBA00023034"/>
    </source>
</evidence>
<evidence type="ECO:0000313" key="13">
    <source>
        <dbReference type="Proteomes" id="UP000504638"/>
    </source>
</evidence>
<protein>
    <recommendedName>
        <fullName evidence="11">Coatomer subunit epsilon</fullName>
    </recommendedName>
</protein>
<gene>
    <name evidence="12 14" type="ORF">P152DRAFT_456175</name>
</gene>
<dbReference type="GO" id="GO:0006888">
    <property type="term" value="P:endoplasmic reticulum to Golgi vesicle-mediated transport"/>
    <property type="evidence" value="ECO:0007669"/>
    <property type="project" value="TreeGrafter"/>
</dbReference>
<dbReference type="PIRSF" id="PIRSF016478">
    <property type="entry name" value="Coatomer_esu"/>
    <property type="match status" value="1"/>
</dbReference>
<sequence>MDPFSADGELTTLHTYFHQCLYPAVLSYDLSPLSDSNKLPATILQLRAHLALNQYSEALSVCASNKGKVDFDAVAICARYMQAKDRGDGSSVTKASEEASALATKEGDNATVQILCGTVLAGTENEDEALELLSRHQGSLDAVALIIQIHLQQNRLDLAKKEAQSARKWAQDNLLVNIAESWVAMREGGEQYQSAYYVFEELAQAPATQSVKSLLSQAISEMHLGRLEESEAALKQAAELEPENELVKANQLVLLTLAGKRDEAAKAKPELEKSGFAQDLAEKKKEFQAACERYQPKFAA</sequence>
<keyword evidence="8 11" id="KW-0333">Golgi apparatus</keyword>
<keyword evidence="7 11" id="KW-0653">Protein transport</keyword>
<keyword evidence="9 11" id="KW-0472">Membrane</keyword>
<dbReference type="InterPro" id="IPR011990">
    <property type="entry name" value="TPR-like_helical_dom_sf"/>
</dbReference>
<dbReference type="PANTHER" id="PTHR10805">
    <property type="entry name" value="COATOMER SUBUNIT EPSILON"/>
    <property type="match status" value="1"/>
</dbReference>
<comment type="function">
    <text evidence="11">The coatomer is a cytosolic protein complex that binds to dilysine motifs and reversibly associates with Golgi non-clathrin-coated vesicles, which further mediate biosynthetic protein transport from the ER, via the Golgi up to the trans Golgi network. The coatomer complex is required for budding from Golgi membranes, and is essential for the retrograde Golgi-to-ER transport of dilysine-tagged proteins.</text>
</comment>
<evidence type="ECO:0000256" key="10">
    <source>
        <dbReference type="ARBA" id="ARBA00023329"/>
    </source>
</evidence>